<proteinExistence type="predicted"/>
<name>A0A5S9MGA5_BACIA</name>
<dbReference type="Proteomes" id="UP000464658">
    <property type="component" value="Chromosome"/>
</dbReference>
<protein>
    <submittedName>
        <fullName evidence="1">Uncharacterized protein</fullName>
    </submittedName>
</protein>
<dbReference type="AlphaFoldDB" id="A0A5S9MGA5"/>
<dbReference type="EMBL" id="AP021906">
    <property type="protein sequence ID" value="BBP91991.1"/>
    <property type="molecule type" value="Genomic_DNA"/>
</dbReference>
<evidence type="ECO:0000313" key="1">
    <source>
        <dbReference type="EMBL" id="BBP91991.1"/>
    </source>
</evidence>
<accession>A0A5S9MGA5</accession>
<sequence length="121" mass="14393">MESYSIYYGVAEQISNDFFCVIFKIKRRFSKKKQTLAFSYLQRRFNDASQELLSFFSNRLEESEQKPFQLKQKLLEAGLTQYMVSMREIMLLKMKRGMEQLDLPGKKKEQLCAFMTKEGND</sequence>
<gene>
    <name evidence="1" type="ORF">BsIDN1_56090</name>
</gene>
<evidence type="ECO:0000313" key="2">
    <source>
        <dbReference type="Proteomes" id="UP000464658"/>
    </source>
</evidence>
<organism evidence="1 2">
    <name type="scientific">Bacillus safensis</name>
    <dbReference type="NCBI Taxonomy" id="561879"/>
    <lineage>
        <taxon>Bacteria</taxon>
        <taxon>Bacillati</taxon>
        <taxon>Bacillota</taxon>
        <taxon>Bacilli</taxon>
        <taxon>Bacillales</taxon>
        <taxon>Bacillaceae</taxon>
        <taxon>Bacillus</taxon>
    </lineage>
</organism>
<reference evidence="1 2" key="1">
    <citation type="submission" date="2019-12" db="EMBL/GenBank/DDBJ databases">
        <title>Full genome sequence of a Bacillus safensis strain isolated from commercially available natto in Indonesia.</title>
        <authorList>
            <person name="Yoshida M."/>
            <person name="Uomi M."/>
            <person name="Waturangi D."/>
            <person name="Ekaputri J.J."/>
            <person name="Setiamarga D.H.E."/>
        </authorList>
    </citation>
    <scope>NUCLEOTIDE SEQUENCE [LARGE SCALE GENOMIC DNA]</scope>
    <source>
        <strain evidence="1 2">IDN1</strain>
    </source>
</reference>